<organism evidence="2">
    <name type="scientific">Phallusia mammillata</name>
    <dbReference type="NCBI Taxonomy" id="59560"/>
    <lineage>
        <taxon>Eukaryota</taxon>
        <taxon>Metazoa</taxon>
        <taxon>Chordata</taxon>
        <taxon>Tunicata</taxon>
        <taxon>Ascidiacea</taxon>
        <taxon>Phlebobranchia</taxon>
        <taxon>Ascidiidae</taxon>
        <taxon>Phallusia</taxon>
    </lineage>
</organism>
<dbReference type="EMBL" id="LR786563">
    <property type="protein sequence ID" value="CAB3262169.1"/>
    <property type="molecule type" value="mRNA"/>
</dbReference>
<proteinExistence type="evidence at transcript level"/>
<feature type="region of interest" description="Disordered" evidence="1">
    <location>
        <begin position="251"/>
        <end position="271"/>
    </location>
</feature>
<protein>
    <submittedName>
        <fullName evidence="2">Uncharacterized protein LOC100178235</fullName>
    </submittedName>
</protein>
<feature type="compositionally biased region" description="Low complexity" evidence="1">
    <location>
        <begin position="260"/>
        <end position="271"/>
    </location>
</feature>
<evidence type="ECO:0000313" key="2">
    <source>
        <dbReference type="EMBL" id="CAB3262169.1"/>
    </source>
</evidence>
<reference evidence="2" key="1">
    <citation type="submission" date="2020-04" db="EMBL/GenBank/DDBJ databases">
        <authorList>
            <person name="Neveu A P."/>
        </authorList>
    </citation>
    <scope>NUCLEOTIDE SEQUENCE</scope>
    <source>
        <tissue evidence="2">Whole embryo</tissue>
    </source>
</reference>
<gene>
    <name evidence="2" type="primary">LOC100178235</name>
</gene>
<sequence length="370" mass="40840">MSLCKPSSFAENSATLQHANKQEKLLLDKRVQFMNRQEKQAKTFVTTDQHLILKRIKTNLGRSVIAERKIAKLKAEISAESSLKKAVSQDLRTAWCENDPLSENAAPSLSTQDALPAAVSVPVAVNILRSQGRKIHPTVLRKVENLEQVKSSQNLPGKLKVPLPTAGNKHRRGSGVSTNSSGSIRFTKKRLRRHTVCPGVIHVRPASAPKAPAAMDGNKELDTAMWVASHNSAATCKSNTKCRPLSAEPKMTGDAKKLHSPLNSEQNNENELESNSGVVILVTPPDSPNLSDLRIYEESLTANSLDELLEKLKESQPQISLVDLHRATVATKNYPLKIKQFLQKIYKYKSPTTAISTDYYAIRLNAEKCK</sequence>
<feature type="compositionally biased region" description="Polar residues" evidence="1">
    <location>
        <begin position="175"/>
        <end position="184"/>
    </location>
</feature>
<evidence type="ECO:0000256" key="1">
    <source>
        <dbReference type="SAM" id="MobiDB-lite"/>
    </source>
</evidence>
<accession>A0A6F9DHP3</accession>
<name>A0A6F9DHP3_9ASCI</name>
<dbReference type="AlphaFoldDB" id="A0A6F9DHP3"/>
<feature type="region of interest" description="Disordered" evidence="1">
    <location>
        <begin position="155"/>
        <end position="184"/>
    </location>
</feature>